<dbReference type="CDD" id="cd02209">
    <property type="entry name" value="cupin_XRE_C"/>
    <property type="match status" value="1"/>
</dbReference>
<dbReference type="Gene3D" id="2.60.120.10">
    <property type="entry name" value="Jelly Rolls"/>
    <property type="match status" value="2"/>
</dbReference>
<keyword evidence="1" id="KW-0479">Metal-binding</keyword>
<feature type="domain" description="Cupin type-2" evidence="2">
    <location>
        <begin position="166"/>
        <end position="233"/>
    </location>
</feature>
<evidence type="ECO:0000256" key="1">
    <source>
        <dbReference type="ARBA" id="ARBA00022723"/>
    </source>
</evidence>
<dbReference type="EMBL" id="UINC01083973">
    <property type="protein sequence ID" value="SVC30189.1"/>
    <property type="molecule type" value="Genomic_DNA"/>
</dbReference>
<sequence length="246" mass="27549">MSIYKKDELKMNVPFKGAKSFLLTGKETGSKMMSVSQIVLETGSKSPLYKITNVEESIFIAKGQLKIRLDNKQFDAYSGDCVLAKQNDPHGYENNGKSDAIIITVSPSTDVETVELEEIDYIESKPDFGFFDRSINEPYEFAKGIMRYDMIGDFLGAKSTYFSELIFEPGAIAPNHYHPRHEESMFCLENKLNCVYADDDNISLSQGDIFMAEVAVRHGIFNGHKSVGKLLAIHSVLNPPPRVDVD</sequence>
<dbReference type="AlphaFoldDB" id="A0A382L0R7"/>
<feature type="domain" description="Cupin type-2" evidence="2">
    <location>
        <begin position="39"/>
        <end position="105"/>
    </location>
</feature>
<evidence type="ECO:0000259" key="2">
    <source>
        <dbReference type="Pfam" id="PF07883"/>
    </source>
</evidence>
<proteinExistence type="predicted"/>
<gene>
    <name evidence="3" type="ORF">METZ01_LOCUS283043</name>
</gene>
<name>A0A382L0R7_9ZZZZ</name>
<dbReference type="PANTHER" id="PTHR35848:SF6">
    <property type="entry name" value="CUPIN TYPE-2 DOMAIN-CONTAINING PROTEIN"/>
    <property type="match status" value="1"/>
</dbReference>
<dbReference type="GO" id="GO:0046872">
    <property type="term" value="F:metal ion binding"/>
    <property type="evidence" value="ECO:0007669"/>
    <property type="project" value="UniProtKB-KW"/>
</dbReference>
<reference evidence="3" key="1">
    <citation type="submission" date="2018-05" db="EMBL/GenBank/DDBJ databases">
        <authorList>
            <person name="Lanie J.A."/>
            <person name="Ng W.-L."/>
            <person name="Kazmierczak K.M."/>
            <person name="Andrzejewski T.M."/>
            <person name="Davidsen T.M."/>
            <person name="Wayne K.J."/>
            <person name="Tettelin H."/>
            <person name="Glass J.I."/>
            <person name="Rusch D."/>
            <person name="Podicherti R."/>
            <person name="Tsui H.-C.T."/>
            <person name="Winkler M.E."/>
        </authorList>
    </citation>
    <scope>NUCLEOTIDE SEQUENCE</scope>
</reference>
<dbReference type="InterPro" id="IPR013096">
    <property type="entry name" value="Cupin_2"/>
</dbReference>
<dbReference type="InterPro" id="IPR051610">
    <property type="entry name" value="GPI/OXD"/>
</dbReference>
<accession>A0A382L0R7</accession>
<dbReference type="InterPro" id="IPR014710">
    <property type="entry name" value="RmlC-like_jellyroll"/>
</dbReference>
<dbReference type="SUPFAM" id="SSF51182">
    <property type="entry name" value="RmlC-like cupins"/>
    <property type="match status" value="2"/>
</dbReference>
<protein>
    <recommendedName>
        <fullName evidence="2">Cupin type-2 domain-containing protein</fullName>
    </recommendedName>
</protein>
<dbReference type="Pfam" id="PF07883">
    <property type="entry name" value="Cupin_2"/>
    <property type="match status" value="2"/>
</dbReference>
<organism evidence="3">
    <name type="scientific">marine metagenome</name>
    <dbReference type="NCBI Taxonomy" id="408172"/>
    <lineage>
        <taxon>unclassified sequences</taxon>
        <taxon>metagenomes</taxon>
        <taxon>ecological metagenomes</taxon>
    </lineage>
</organism>
<dbReference type="PANTHER" id="PTHR35848">
    <property type="entry name" value="OXALATE-BINDING PROTEIN"/>
    <property type="match status" value="1"/>
</dbReference>
<dbReference type="InterPro" id="IPR011051">
    <property type="entry name" value="RmlC_Cupin_sf"/>
</dbReference>
<evidence type="ECO:0000313" key="3">
    <source>
        <dbReference type="EMBL" id="SVC30189.1"/>
    </source>
</evidence>